<dbReference type="GO" id="GO:0016787">
    <property type="term" value="F:hydrolase activity"/>
    <property type="evidence" value="ECO:0007669"/>
    <property type="project" value="UniProtKB-KW"/>
</dbReference>
<dbReference type="NCBIfam" id="TIGR01596">
    <property type="entry name" value="cas3_HD"/>
    <property type="match status" value="1"/>
</dbReference>
<dbReference type="Pfam" id="PF18019">
    <property type="entry name" value="Cas3_HD"/>
    <property type="match status" value="1"/>
</dbReference>
<evidence type="ECO:0000256" key="4">
    <source>
        <dbReference type="ARBA" id="ARBA00022723"/>
    </source>
</evidence>
<feature type="domain" description="Helicase C-terminal" evidence="10">
    <location>
        <begin position="532"/>
        <end position="703"/>
    </location>
</feature>
<name>A0AAW6CVM7_9FIRM</name>
<dbReference type="GO" id="GO:0003723">
    <property type="term" value="F:RNA binding"/>
    <property type="evidence" value="ECO:0007669"/>
    <property type="project" value="TreeGrafter"/>
</dbReference>
<dbReference type="Gene3D" id="1.10.3210.30">
    <property type="match status" value="1"/>
</dbReference>
<comment type="similarity">
    <text evidence="1">In the N-terminal section; belongs to the CRISPR-associated nuclease Cas3-HD family.</text>
</comment>
<dbReference type="GO" id="GO:0003724">
    <property type="term" value="F:RNA helicase activity"/>
    <property type="evidence" value="ECO:0007669"/>
    <property type="project" value="TreeGrafter"/>
</dbReference>
<keyword evidence="7" id="KW-0347">Helicase</keyword>
<keyword evidence="4" id="KW-0479">Metal-binding</keyword>
<dbReference type="InterPro" id="IPR038257">
    <property type="entry name" value="CRISPR-assoc_Cas3_HD_sf"/>
</dbReference>
<feature type="domain" description="HD Cas3-type" evidence="11">
    <location>
        <begin position="15"/>
        <end position="215"/>
    </location>
</feature>
<keyword evidence="8" id="KW-0067">ATP-binding</keyword>
<protein>
    <submittedName>
        <fullName evidence="12">CRISPR-associated helicase Cas3</fullName>
    </submittedName>
</protein>
<dbReference type="InterPro" id="IPR050547">
    <property type="entry name" value="DEAD_box_RNA_helicases"/>
</dbReference>
<dbReference type="AlphaFoldDB" id="A0AAW6CVM7"/>
<keyword evidence="9" id="KW-0051">Antiviral defense</keyword>
<evidence type="ECO:0000256" key="6">
    <source>
        <dbReference type="ARBA" id="ARBA00022801"/>
    </source>
</evidence>
<comment type="caution">
    <text evidence="12">The sequence shown here is derived from an EMBL/GenBank/DDBJ whole genome shotgun (WGS) entry which is preliminary data.</text>
</comment>
<dbReference type="Pfam" id="PF00270">
    <property type="entry name" value="DEAD"/>
    <property type="match status" value="1"/>
</dbReference>
<dbReference type="PROSITE" id="PS51194">
    <property type="entry name" value="HELICASE_CTER"/>
    <property type="match status" value="1"/>
</dbReference>
<evidence type="ECO:0000313" key="13">
    <source>
        <dbReference type="Proteomes" id="UP001210809"/>
    </source>
</evidence>
<keyword evidence="6" id="KW-0378">Hydrolase</keyword>
<gene>
    <name evidence="12" type="primary">cas3</name>
    <name evidence="12" type="ORF">PNE09_01485</name>
</gene>
<dbReference type="SUPFAM" id="SSF52540">
    <property type="entry name" value="P-loop containing nucleoside triphosphate hydrolases"/>
    <property type="match status" value="1"/>
</dbReference>
<comment type="similarity">
    <text evidence="2">In the central section; belongs to the CRISPR-associated helicase Cas3 family.</text>
</comment>
<evidence type="ECO:0000259" key="11">
    <source>
        <dbReference type="PROSITE" id="PS51643"/>
    </source>
</evidence>
<dbReference type="PROSITE" id="PS51643">
    <property type="entry name" value="HD_CAS3"/>
    <property type="match status" value="1"/>
</dbReference>
<evidence type="ECO:0000256" key="7">
    <source>
        <dbReference type="ARBA" id="ARBA00022806"/>
    </source>
</evidence>
<evidence type="ECO:0000313" key="12">
    <source>
        <dbReference type="EMBL" id="MDB8002731.1"/>
    </source>
</evidence>
<evidence type="ECO:0000256" key="9">
    <source>
        <dbReference type="ARBA" id="ARBA00023118"/>
    </source>
</evidence>
<dbReference type="InterPro" id="IPR006474">
    <property type="entry name" value="Helicase_Cas3_CRISPR-ass_core"/>
</dbReference>
<dbReference type="GO" id="GO:0005524">
    <property type="term" value="F:ATP binding"/>
    <property type="evidence" value="ECO:0007669"/>
    <property type="project" value="UniProtKB-KW"/>
</dbReference>
<dbReference type="Proteomes" id="UP001210809">
    <property type="component" value="Unassembled WGS sequence"/>
</dbReference>
<evidence type="ECO:0000256" key="8">
    <source>
        <dbReference type="ARBA" id="ARBA00022840"/>
    </source>
</evidence>
<dbReference type="CDD" id="cd09641">
    <property type="entry name" value="Cas3''_I"/>
    <property type="match status" value="1"/>
</dbReference>
<evidence type="ECO:0000256" key="2">
    <source>
        <dbReference type="ARBA" id="ARBA00009046"/>
    </source>
</evidence>
<evidence type="ECO:0000256" key="3">
    <source>
        <dbReference type="ARBA" id="ARBA00022722"/>
    </source>
</evidence>
<dbReference type="InterPro" id="IPR027417">
    <property type="entry name" value="P-loop_NTPase"/>
</dbReference>
<dbReference type="Pfam" id="PF18395">
    <property type="entry name" value="Cas3_C"/>
    <property type="match status" value="1"/>
</dbReference>
<dbReference type="PANTHER" id="PTHR47963:SF9">
    <property type="entry name" value="CRISPR-ASSOCIATED ENDONUCLEASE_HELICASE CAS3"/>
    <property type="match status" value="1"/>
</dbReference>
<dbReference type="GO" id="GO:0046872">
    <property type="term" value="F:metal ion binding"/>
    <property type="evidence" value="ECO:0007669"/>
    <property type="project" value="UniProtKB-KW"/>
</dbReference>
<evidence type="ECO:0000256" key="5">
    <source>
        <dbReference type="ARBA" id="ARBA00022741"/>
    </source>
</evidence>
<dbReference type="Pfam" id="PF22590">
    <property type="entry name" value="Cas3-like_C_2"/>
    <property type="match status" value="1"/>
</dbReference>
<keyword evidence="5" id="KW-0547">Nucleotide-binding</keyword>
<proteinExistence type="inferred from homology"/>
<dbReference type="InterPro" id="IPR014001">
    <property type="entry name" value="Helicase_ATP-bd"/>
</dbReference>
<keyword evidence="3" id="KW-0540">Nuclease</keyword>
<dbReference type="InterPro" id="IPR011545">
    <property type="entry name" value="DEAD/DEAH_box_helicase_dom"/>
</dbReference>
<dbReference type="GO" id="GO:0004518">
    <property type="term" value="F:nuclease activity"/>
    <property type="evidence" value="ECO:0007669"/>
    <property type="project" value="UniProtKB-KW"/>
</dbReference>
<dbReference type="InterPro" id="IPR054712">
    <property type="entry name" value="Cas3-like_dom"/>
</dbReference>
<reference evidence="12" key="1">
    <citation type="submission" date="2023-01" db="EMBL/GenBank/DDBJ databases">
        <title>Human gut microbiome strain richness.</title>
        <authorList>
            <person name="Chen-Liaw A."/>
        </authorList>
    </citation>
    <scope>NUCLEOTIDE SEQUENCE</scope>
    <source>
        <strain evidence="12">1001283st1_G1_1001283B150217_161031</strain>
    </source>
</reference>
<dbReference type="CDD" id="cd17930">
    <property type="entry name" value="DEXHc_cas3"/>
    <property type="match status" value="1"/>
</dbReference>
<dbReference type="InterPro" id="IPR041372">
    <property type="entry name" value="Cas3_C"/>
</dbReference>
<evidence type="ECO:0000259" key="10">
    <source>
        <dbReference type="PROSITE" id="PS51194"/>
    </source>
</evidence>
<evidence type="ECO:0000256" key="1">
    <source>
        <dbReference type="ARBA" id="ARBA00006847"/>
    </source>
</evidence>
<dbReference type="SMART" id="SM00490">
    <property type="entry name" value="HELICc"/>
    <property type="match status" value="1"/>
</dbReference>
<dbReference type="GO" id="GO:0051607">
    <property type="term" value="P:defense response to virus"/>
    <property type="evidence" value="ECO:0007669"/>
    <property type="project" value="UniProtKB-KW"/>
</dbReference>
<sequence>MKTSELLAAKSSFEDNTKWLPFNVHASDTAGIIKRLFNKWIAQNVRRRLCAAIGIESSENAEEIVCNYCKFIALVHDIGKLTPAFQRKLKDNIQGLDDRLFDAGIDLSGLTQISESPHNIAGQYILKKEFEVAPPTAVIVGAHHGDCSADRGQCSFEANYYGHGKVNVNEWTQIRAEWMEYALSVTGFEDVKNLPNPDVAAQMLITGLLVMSDWIASNTDYFPYIDIEEKLTDEQCEERVRRAWNKLSLTDSWYADFIADSDSFFEERFGFKPNCVQREFMNVVSLCNKPGIYILEAPMGIGKTEAALAATEILASRFGYGGMFFGLPTQATANGIFDRIHSWASGTDDIHSLRLAHGMTDMNDEYCEMFHGRASDISDDDNDNIMVHTWFEGRKQALLSEFVVATVDQFLMASLKQKHVMLRHLGLAGKTVIIDECHAYDRYMYVYLENSLRWMAAYNVPVIILSATLPPDKRAELIKWYTGSKNSFDNSSMAYPVLTWSDGAEVKQKDIPVDIPDKPITVIRREENDSNDIVNLLEDKLSDGGCAAVIVNSVAYSQELADTIAANMPDYRVICFHSRLISTDRAVIERELTELVGKKSTCEKRDKLIVVGTQVLEQSLDIDFDYMITELCPMDLLLQRSGRLHRHNRTRPDKLSEPELCVLIPEDFSKSVYSGWILKQTEKYLPDKLVIPGCIPELVGAVYSEPDNDEQQTAEYRKYSDEQKEKKQRAKKYCIPSQKINRSDSTLSDMINRRELNNDSDGEAAVRDGQETIEALVLVKTSDTEYSLFSRDAVFDITSVPDNAQAKLIAKQRLRLPAFFSKSYNFGKTIEILANSMPQAWRNAKWLKGEILLLLDGNNKISMLGRTYKYSTERGFEEIKEEES</sequence>
<organism evidence="12 13">
    <name type="scientific">[Eubacterium] siraeum</name>
    <dbReference type="NCBI Taxonomy" id="39492"/>
    <lineage>
        <taxon>Bacteria</taxon>
        <taxon>Bacillati</taxon>
        <taxon>Bacillota</taxon>
        <taxon>Clostridia</taxon>
        <taxon>Eubacteriales</taxon>
        <taxon>Oscillospiraceae</taxon>
        <taxon>Oscillospiraceae incertae sedis</taxon>
    </lineage>
</organism>
<dbReference type="InterPro" id="IPR006483">
    <property type="entry name" value="CRISPR-assoc_Cas3_HD"/>
</dbReference>
<accession>A0AAW6CVM7</accession>
<dbReference type="InterPro" id="IPR001650">
    <property type="entry name" value="Helicase_C-like"/>
</dbReference>
<dbReference type="SMART" id="SM00487">
    <property type="entry name" value="DEXDc"/>
    <property type="match status" value="1"/>
</dbReference>
<dbReference type="NCBIfam" id="TIGR01587">
    <property type="entry name" value="cas3_core"/>
    <property type="match status" value="1"/>
</dbReference>
<dbReference type="PANTHER" id="PTHR47963">
    <property type="entry name" value="DEAD-BOX ATP-DEPENDENT RNA HELICASE 47, MITOCHONDRIAL"/>
    <property type="match status" value="1"/>
</dbReference>
<dbReference type="Gene3D" id="3.40.50.300">
    <property type="entry name" value="P-loop containing nucleotide triphosphate hydrolases"/>
    <property type="match status" value="2"/>
</dbReference>
<dbReference type="EMBL" id="JAQLXW010000001">
    <property type="protein sequence ID" value="MDB8002731.1"/>
    <property type="molecule type" value="Genomic_DNA"/>
</dbReference>